<dbReference type="SUPFAM" id="SSF53474">
    <property type="entry name" value="alpha/beta-Hydrolases"/>
    <property type="match status" value="1"/>
</dbReference>
<proteinExistence type="predicted"/>
<dbReference type="GO" id="GO:0016787">
    <property type="term" value="F:hydrolase activity"/>
    <property type="evidence" value="ECO:0007669"/>
    <property type="project" value="UniProtKB-KW"/>
</dbReference>
<dbReference type="PANTHER" id="PTHR11614">
    <property type="entry name" value="PHOSPHOLIPASE-RELATED"/>
    <property type="match status" value="1"/>
</dbReference>
<keyword evidence="4" id="KW-1185">Reference proteome</keyword>
<feature type="compositionally biased region" description="Low complexity" evidence="1">
    <location>
        <begin position="74"/>
        <end position="90"/>
    </location>
</feature>
<dbReference type="EMBL" id="JAHKNI010000006">
    <property type="protein sequence ID" value="MBU3063970.1"/>
    <property type="molecule type" value="Genomic_DNA"/>
</dbReference>
<evidence type="ECO:0000259" key="2">
    <source>
        <dbReference type="Pfam" id="PF12146"/>
    </source>
</evidence>
<name>A0ABS6B3Q9_9NOCA</name>
<keyword evidence="3" id="KW-0378">Hydrolase</keyword>
<dbReference type="Proteomes" id="UP000733379">
    <property type="component" value="Unassembled WGS sequence"/>
</dbReference>
<evidence type="ECO:0000256" key="1">
    <source>
        <dbReference type="SAM" id="MobiDB-lite"/>
    </source>
</evidence>
<dbReference type="InterPro" id="IPR022742">
    <property type="entry name" value="Hydrolase_4"/>
</dbReference>
<gene>
    <name evidence="3" type="ORF">KO481_20855</name>
</gene>
<feature type="domain" description="Serine aminopeptidase S33" evidence="2">
    <location>
        <begin position="97"/>
        <end position="304"/>
    </location>
</feature>
<dbReference type="Pfam" id="PF12146">
    <property type="entry name" value="Hydrolase_4"/>
    <property type="match status" value="1"/>
</dbReference>
<evidence type="ECO:0000313" key="3">
    <source>
        <dbReference type="EMBL" id="MBU3063970.1"/>
    </source>
</evidence>
<protein>
    <submittedName>
        <fullName evidence="3">Alpha/beta hydrolase</fullName>
    </submittedName>
</protein>
<sequence length="379" mass="41455">MRVEYRGVVTKRTPLAQPRTDPWQPDVLGAGYEQRRIPLGDDPDGEGTVEATLVRYTGSPAADAGSDDPTPATSGTADAASDPGDAASRATVPGTDAPTAAVLYVHGFTDYFFQQHLAEHMAAQSHRFYALDLRKCGRSRLPGQTPHYVSDLALYDAELNEALRIVREETGLPVLVMAHSTGGLVASLWLDRLRSAEGTAGVTGLVLNSPWFDLQGPSYYRTIGTPLIDGLGRLRAMTRMPGAELTTYGDSLHQSVAGEWDYNLDWKPLTGFPVHFGWLRAIRRGHARLQRGLDIGVPALILRSKVTRFMRAYGPAADVADVVLDVRQIQRWSGCLGGRTNIVPIEGARHDVFLSAAPVRTQAFGELDSWLRWLAQRQD</sequence>
<feature type="region of interest" description="Disordered" evidence="1">
    <location>
        <begin position="1"/>
        <end position="93"/>
    </location>
</feature>
<evidence type="ECO:0000313" key="4">
    <source>
        <dbReference type="Proteomes" id="UP000733379"/>
    </source>
</evidence>
<dbReference type="Gene3D" id="3.40.50.1820">
    <property type="entry name" value="alpha/beta hydrolase"/>
    <property type="match status" value="1"/>
</dbReference>
<dbReference type="InterPro" id="IPR029058">
    <property type="entry name" value="AB_hydrolase_fold"/>
</dbReference>
<dbReference type="InterPro" id="IPR051044">
    <property type="entry name" value="MAG_DAG_Lipase"/>
</dbReference>
<comment type="caution">
    <text evidence="3">The sequence shown here is derived from an EMBL/GenBank/DDBJ whole genome shotgun (WGS) entry which is preliminary data.</text>
</comment>
<accession>A0ABS6B3Q9</accession>
<organism evidence="3 4">
    <name type="scientific">Nocardia albiluteola</name>
    <dbReference type="NCBI Taxonomy" id="2842303"/>
    <lineage>
        <taxon>Bacteria</taxon>
        <taxon>Bacillati</taxon>
        <taxon>Actinomycetota</taxon>
        <taxon>Actinomycetes</taxon>
        <taxon>Mycobacteriales</taxon>
        <taxon>Nocardiaceae</taxon>
        <taxon>Nocardia</taxon>
    </lineage>
</organism>
<reference evidence="3 4" key="1">
    <citation type="submission" date="2021-06" db="EMBL/GenBank/DDBJ databases">
        <title>Actinomycetes sequencing.</title>
        <authorList>
            <person name="Shan Q."/>
        </authorList>
    </citation>
    <scope>NUCLEOTIDE SEQUENCE [LARGE SCALE GENOMIC DNA]</scope>
    <source>
        <strain evidence="3 4">NEAU-G5</strain>
    </source>
</reference>